<evidence type="ECO:0000256" key="8">
    <source>
        <dbReference type="RuleBase" id="RU003781"/>
    </source>
</evidence>
<dbReference type="RefSeq" id="WP_377546515.1">
    <property type="nucleotide sequence ID" value="NZ_JBHSBN010000010.1"/>
</dbReference>
<evidence type="ECO:0000256" key="5">
    <source>
        <dbReference type="ARBA" id="ARBA00022842"/>
    </source>
</evidence>
<comment type="caution">
    <text evidence="7">Lacks conserved residue(s) required for the propagation of feature annotation.</text>
</comment>
<feature type="binding site" evidence="7">
    <location>
        <begin position="8"/>
        <end position="13"/>
    </location>
    <ligand>
        <name>substrate</name>
    </ligand>
</feature>
<name>A0ABV8KNI7_9ACTN</name>
<dbReference type="EMBL" id="JBHSBN010000010">
    <property type="protein sequence ID" value="MFC4107512.1"/>
    <property type="molecule type" value="Genomic_DNA"/>
</dbReference>
<feature type="active site" description="Proton acceptor" evidence="7">
    <location>
        <position position="82"/>
    </location>
</feature>
<comment type="function">
    <text evidence="7">Pyrophosphatase that catalyzes the hydrolysis of nucleoside triphosphates to their monophosphate derivatives, with a high preference for the non-canonical purine nucleotides XTP (xanthosine triphosphate), dITP (deoxyinosine triphosphate) and ITP. Seems to function as a house-cleaning enzyme that removes non-canonical purine nucleotides from the nucleotide pool, thus preventing their incorporation into DNA/RNA and avoiding chromosomal lesions.</text>
</comment>
<evidence type="ECO:0000256" key="1">
    <source>
        <dbReference type="ARBA" id="ARBA00008023"/>
    </source>
</evidence>
<evidence type="ECO:0000256" key="2">
    <source>
        <dbReference type="ARBA" id="ARBA00022723"/>
    </source>
</evidence>
<comment type="catalytic activity">
    <reaction evidence="7">
        <text>dITP + H2O = dIMP + diphosphate + H(+)</text>
        <dbReference type="Rhea" id="RHEA:28342"/>
        <dbReference type="ChEBI" id="CHEBI:15377"/>
        <dbReference type="ChEBI" id="CHEBI:15378"/>
        <dbReference type="ChEBI" id="CHEBI:33019"/>
        <dbReference type="ChEBI" id="CHEBI:61194"/>
        <dbReference type="ChEBI" id="CHEBI:61382"/>
        <dbReference type="EC" id="3.6.1.66"/>
    </reaction>
</comment>
<keyword evidence="3 7" id="KW-0547">Nucleotide-binding</keyword>
<feature type="binding site" evidence="7">
    <location>
        <begin position="193"/>
        <end position="194"/>
    </location>
    <ligand>
        <name>substrate</name>
    </ligand>
</feature>
<accession>A0ABV8KNI7</accession>
<dbReference type="GO" id="GO:0036220">
    <property type="term" value="F:ITP diphosphatase activity"/>
    <property type="evidence" value="ECO:0007669"/>
    <property type="project" value="UniProtKB-EC"/>
</dbReference>
<keyword evidence="10" id="KW-1185">Reference proteome</keyword>
<comment type="cofactor">
    <cofactor evidence="7">
        <name>Mg(2+)</name>
        <dbReference type="ChEBI" id="CHEBI:18420"/>
    </cofactor>
    <text evidence="7">Binds 1 Mg(2+) ion per subunit.</text>
</comment>
<comment type="catalytic activity">
    <reaction evidence="7">
        <text>ITP + H2O = IMP + diphosphate + H(+)</text>
        <dbReference type="Rhea" id="RHEA:29399"/>
        <dbReference type="ChEBI" id="CHEBI:15377"/>
        <dbReference type="ChEBI" id="CHEBI:15378"/>
        <dbReference type="ChEBI" id="CHEBI:33019"/>
        <dbReference type="ChEBI" id="CHEBI:58053"/>
        <dbReference type="ChEBI" id="CHEBI:61402"/>
        <dbReference type="EC" id="3.6.1.66"/>
    </reaction>
</comment>
<dbReference type="InterPro" id="IPR029001">
    <property type="entry name" value="ITPase-like_fam"/>
</dbReference>
<dbReference type="SUPFAM" id="SSF52972">
    <property type="entry name" value="ITPase-like"/>
    <property type="match status" value="1"/>
</dbReference>
<feature type="binding site" evidence="7">
    <location>
        <position position="82"/>
    </location>
    <ligand>
        <name>Mg(2+)</name>
        <dbReference type="ChEBI" id="CHEBI:18420"/>
    </ligand>
</feature>
<comment type="subunit">
    <text evidence="7">Homodimer.</text>
</comment>
<evidence type="ECO:0000256" key="7">
    <source>
        <dbReference type="HAMAP-Rule" id="MF_01405"/>
    </source>
</evidence>
<evidence type="ECO:0000313" key="10">
    <source>
        <dbReference type="Proteomes" id="UP001595868"/>
    </source>
</evidence>
<feature type="binding site" evidence="7">
    <location>
        <begin position="165"/>
        <end position="168"/>
    </location>
    <ligand>
        <name>substrate</name>
    </ligand>
</feature>
<dbReference type="HAMAP" id="MF_01405">
    <property type="entry name" value="Non_canon_purine_NTPase"/>
    <property type="match status" value="1"/>
</dbReference>
<evidence type="ECO:0000313" key="9">
    <source>
        <dbReference type="EMBL" id="MFC4107512.1"/>
    </source>
</evidence>
<keyword evidence="5 7" id="KW-0460">Magnesium</keyword>
<comment type="catalytic activity">
    <reaction evidence="7">
        <text>XTP + H2O = XMP + diphosphate + H(+)</text>
        <dbReference type="Rhea" id="RHEA:28610"/>
        <dbReference type="ChEBI" id="CHEBI:15377"/>
        <dbReference type="ChEBI" id="CHEBI:15378"/>
        <dbReference type="ChEBI" id="CHEBI:33019"/>
        <dbReference type="ChEBI" id="CHEBI:57464"/>
        <dbReference type="ChEBI" id="CHEBI:61314"/>
        <dbReference type="EC" id="3.6.1.66"/>
    </reaction>
</comment>
<proteinExistence type="inferred from homology"/>
<dbReference type="InterPro" id="IPR020922">
    <property type="entry name" value="dITP/XTP_pyrophosphatase"/>
</dbReference>
<reference evidence="10" key="1">
    <citation type="journal article" date="2019" name="Int. J. Syst. Evol. Microbiol.">
        <title>The Global Catalogue of Microorganisms (GCM) 10K type strain sequencing project: providing services to taxonomists for standard genome sequencing and annotation.</title>
        <authorList>
            <consortium name="The Broad Institute Genomics Platform"/>
            <consortium name="The Broad Institute Genome Sequencing Center for Infectious Disease"/>
            <person name="Wu L."/>
            <person name="Ma J."/>
        </authorList>
    </citation>
    <scope>NUCLEOTIDE SEQUENCE [LARGE SCALE GENOMIC DNA]</scope>
    <source>
        <strain evidence="10">2902at01</strain>
    </source>
</reference>
<dbReference type="InterPro" id="IPR002637">
    <property type="entry name" value="RdgB/HAM1"/>
</dbReference>
<protein>
    <recommendedName>
        <fullName evidence="7">dITP/XTP pyrophosphatase</fullName>
        <ecNumber evidence="7">3.6.1.66</ecNumber>
    </recommendedName>
    <alternativeName>
        <fullName evidence="7">Non-canonical purine NTP pyrophosphatase</fullName>
    </alternativeName>
    <alternativeName>
        <fullName evidence="7">Non-standard purine NTP pyrophosphatase</fullName>
    </alternativeName>
    <alternativeName>
        <fullName evidence="7">Nucleoside-triphosphate diphosphatase</fullName>
    </alternativeName>
    <alternativeName>
        <fullName evidence="7">Nucleoside-triphosphate pyrophosphatase</fullName>
        <shortName evidence="7">NTPase</shortName>
    </alternativeName>
</protein>
<keyword evidence="4 7" id="KW-0378">Hydrolase</keyword>
<keyword evidence="2 7" id="KW-0479">Metal-binding</keyword>
<dbReference type="PANTHER" id="PTHR11067:SF9">
    <property type="entry name" value="INOSINE TRIPHOSPHATE PYROPHOSPHATASE"/>
    <property type="match status" value="1"/>
</dbReference>
<dbReference type="NCBIfam" id="TIGR00042">
    <property type="entry name" value="RdgB/HAM1 family non-canonical purine NTP pyrophosphatase"/>
    <property type="match status" value="1"/>
</dbReference>
<evidence type="ECO:0000256" key="4">
    <source>
        <dbReference type="ARBA" id="ARBA00022801"/>
    </source>
</evidence>
<evidence type="ECO:0000256" key="6">
    <source>
        <dbReference type="ARBA" id="ARBA00023080"/>
    </source>
</evidence>
<dbReference type="EC" id="3.6.1.66" evidence="7"/>
<dbReference type="Proteomes" id="UP001595868">
    <property type="component" value="Unassembled WGS sequence"/>
</dbReference>
<dbReference type="PANTHER" id="PTHR11067">
    <property type="entry name" value="INOSINE TRIPHOSPHATE PYROPHOSPHATASE/HAM1 PROTEIN"/>
    <property type="match status" value="1"/>
</dbReference>
<feature type="binding site" evidence="7">
    <location>
        <position position="83"/>
    </location>
    <ligand>
        <name>substrate</name>
    </ligand>
</feature>
<evidence type="ECO:0000256" key="3">
    <source>
        <dbReference type="ARBA" id="ARBA00022741"/>
    </source>
</evidence>
<sequence length="213" mass="22415">MTRVLLATANTKKLLELRRILAETMAGGAGAALRPHRIELVGLADFPDYPEVPETGLTFGENALLKAREGCRRTGLPTVADDSGLAVDALGGMPGVFSARWSGRHGDDRANLELVLAQLADVPDEHLGASFVCAAALVLPGGKEHLVDGRQPGRLVRTPRGEGGFGYDPIFLGDGQTRTNAELSAEEKDAVSHRGKALRSLAKLAAKVVPPPA</sequence>
<dbReference type="CDD" id="cd00515">
    <property type="entry name" value="HAM1"/>
    <property type="match status" value="1"/>
</dbReference>
<dbReference type="Gene3D" id="3.90.950.10">
    <property type="match status" value="1"/>
</dbReference>
<dbReference type="Pfam" id="PF01725">
    <property type="entry name" value="Ham1p_like"/>
    <property type="match status" value="1"/>
</dbReference>
<gene>
    <name evidence="9" type="primary">rdgB</name>
    <name evidence="9" type="ORF">ACFOX0_16465</name>
</gene>
<comment type="similarity">
    <text evidence="1 7 8">Belongs to the HAM1 NTPase family.</text>
</comment>
<organism evidence="9 10">
    <name type="scientific">Micromonospora zhanjiangensis</name>
    <dbReference type="NCBI Taxonomy" id="1522057"/>
    <lineage>
        <taxon>Bacteria</taxon>
        <taxon>Bacillati</taxon>
        <taxon>Actinomycetota</taxon>
        <taxon>Actinomycetes</taxon>
        <taxon>Micromonosporales</taxon>
        <taxon>Micromonosporaceae</taxon>
        <taxon>Micromonospora</taxon>
    </lineage>
</organism>
<comment type="caution">
    <text evidence="9">The sequence shown here is derived from an EMBL/GenBank/DDBJ whole genome shotgun (WGS) entry which is preliminary data.</text>
</comment>
<keyword evidence="6 7" id="KW-0546">Nucleotide metabolism</keyword>
<feature type="binding site" evidence="7">
    <location>
        <position position="188"/>
    </location>
    <ligand>
        <name>substrate</name>
    </ligand>
</feature>